<feature type="chain" id="PRO_5003192108" evidence="1">
    <location>
        <begin position="17"/>
        <end position="115"/>
    </location>
</feature>
<dbReference type="AlphaFoldDB" id="E4WY25"/>
<organism evidence="2">
    <name type="scientific">Oikopleura dioica</name>
    <name type="common">Tunicate</name>
    <dbReference type="NCBI Taxonomy" id="34765"/>
    <lineage>
        <taxon>Eukaryota</taxon>
        <taxon>Metazoa</taxon>
        <taxon>Chordata</taxon>
        <taxon>Tunicata</taxon>
        <taxon>Appendicularia</taxon>
        <taxon>Copelata</taxon>
        <taxon>Oikopleuridae</taxon>
        <taxon>Oikopleura</taxon>
    </lineage>
</organism>
<gene>
    <name evidence="2" type="ORF">GSOID_T00011824001</name>
</gene>
<evidence type="ECO:0000256" key="1">
    <source>
        <dbReference type="SAM" id="SignalP"/>
    </source>
</evidence>
<dbReference type="InParanoid" id="E4WY25"/>
<evidence type="ECO:0000313" key="3">
    <source>
        <dbReference type="Proteomes" id="UP000001307"/>
    </source>
</evidence>
<name>E4WY25_OIKDI</name>
<feature type="signal peptide" evidence="1">
    <location>
        <begin position="1"/>
        <end position="16"/>
    </location>
</feature>
<keyword evidence="3" id="KW-1185">Reference proteome</keyword>
<evidence type="ECO:0000313" key="2">
    <source>
        <dbReference type="EMBL" id="CBY22269.1"/>
    </source>
</evidence>
<proteinExistence type="predicted"/>
<dbReference type="Proteomes" id="UP000001307">
    <property type="component" value="Unassembled WGS sequence"/>
</dbReference>
<sequence>MWNAAFLFLFFAFSSAQDCCPRLSIKLYNDVDDRRNQFYILRQDEVDNLSNKIDPGTAVYSNGDRIYLYCRSKIWFVSMTPGEYSGFAYSRTHSGSCPTESGWTNIDGVLPNLIC</sequence>
<reference evidence="2" key="1">
    <citation type="journal article" date="2010" name="Science">
        <title>Plasticity of animal genome architecture unmasked by rapid evolution of a pelagic tunicate.</title>
        <authorList>
            <person name="Denoeud F."/>
            <person name="Henriet S."/>
            <person name="Mungpakdee S."/>
            <person name="Aury J.M."/>
            <person name="Da Silva C."/>
            <person name="Brinkmann H."/>
            <person name="Mikhaleva J."/>
            <person name="Olsen L.C."/>
            <person name="Jubin C."/>
            <person name="Canestro C."/>
            <person name="Bouquet J.M."/>
            <person name="Danks G."/>
            <person name="Poulain J."/>
            <person name="Campsteijn C."/>
            <person name="Adamski M."/>
            <person name="Cross I."/>
            <person name="Yadetie F."/>
            <person name="Muffato M."/>
            <person name="Louis A."/>
            <person name="Butcher S."/>
            <person name="Tsagkogeorga G."/>
            <person name="Konrad A."/>
            <person name="Singh S."/>
            <person name="Jensen M.F."/>
            <person name="Cong E.H."/>
            <person name="Eikeseth-Otteraa H."/>
            <person name="Noel B."/>
            <person name="Anthouard V."/>
            <person name="Porcel B.M."/>
            <person name="Kachouri-Lafond R."/>
            <person name="Nishino A."/>
            <person name="Ugolini M."/>
            <person name="Chourrout P."/>
            <person name="Nishida H."/>
            <person name="Aasland R."/>
            <person name="Huzurbazar S."/>
            <person name="Westhof E."/>
            <person name="Delsuc F."/>
            <person name="Lehrach H."/>
            <person name="Reinhardt R."/>
            <person name="Weissenbach J."/>
            <person name="Roy S.W."/>
            <person name="Artiguenave F."/>
            <person name="Postlethwait J.H."/>
            <person name="Manak J.R."/>
            <person name="Thompson E.M."/>
            <person name="Jaillon O."/>
            <person name="Du Pasquier L."/>
            <person name="Boudinot P."/>
            <person name="Liberles D.A."/>
            <person name="Volff J.N."/>
            <person name="Philippe H."/>
            <person name="Lenhard B."/>
            <person name="Roest Crollius H."/>
            <person name="Wincker P."/>
            <person name="Chourrout D."/>
        </authorList>
    </citation>
    <scope>NUCLEOTIDE SEQUENCE [LARGE SCALE GENOMIC DNA]</scope>
</reference>
<protein>
    <submittedName>
        <fullName evidence="2">Uncharacterized protein</fullName>
    </submittedName>
</protein>
<dbReference type="EMBL" id="FN653018">
    <property type="protein sequence ID" value="CBY22269.1"/>
    <property type="molecule type" value="Genomic_DNA"/>
</dbReference>
<accession>E4WY25</accession>
<keyword evidence="1" id="KW-0732">Signal</keyword>